<evidence type="ECO:0000256" key="10">
    <source>
        <dbReference type="ARBA" id="ARBA00042087"/>
    </source>
</evidence>
<dbReference type="GO" id="GO:0009813">
    <property type="term" value="P:flavonoid biosynthetic process"/>
    <property type="evidence" value="ECO:0007669"/>
    <property type="project" value="UniProtKB-KW"/>
</dbReference>
<evidence type="ECO:0000256" key="12">
    <source>
        <dbReference type="ARBA" id="ARBA00048870"/>
    </source>
</evidence>
<evidence type="ECO:0000256" key="4">
    <source>
        <dbReference type="ARBA" id="ARBA00023241"/>
    </source>
</evidence>
<comment type="caution">
    <text evidence="16">The sequence shown here is derived from an EMBL/GenBank/DDBJ whole genome shotgun (WGS) entry which is preliminary data.</text>
</comment>
<keyword evidence="2" id="KW-0521">NADP</keyword>
<feature type="domain" description="DUF4283" evidence="15">
    <location>
        <begin position="202"/>
        <end position="283"/>
    </location>
</feature>
<dbReference type="InterPro" id="IPR050425">
    <property type="entry name" value="NAD(P)_dehydrat-like"/>
</dbReference>
<evidence type="ECO:0000256" key="8">
    <source>
        <dbReference type="ARBA" id="ARBA00039057"/>
    </source>
</evidence>
<dbReference type="SUPFAM" id="SSF51735">
    <property type="entry name" value="NAD(P)-binding Rossmann-fold domains"/>
    <property type="match status" value="1"/>
</dbReference>
<dbReference type="InterPro" id="IPR025558">
    <property type="entry name" value="DUF4283"/>
</dbReference>
<evidence type="ECO:0000256" key="5">
    <source>
        <dbReference type="ARBA" id="ARBA00023445"/>
    </source>
</evidence>
<evidence type="ECO:0000256" key="6">
    <source>
        <dbReference type="ARBA" id="ARBA00037100"/>
    </source>
</evidence>
<evidence type="ECO:0000256" key="1">
    <source>
        <dbReference type="ARBA" id="ARBA00004935"/>
    </source>
</evidence>
<protein>
    <recommendedName>
        <fullName evidence="9">Dihydroflavonol 4-reductase</fullName>
        <ecNumber evidence="8">1.1.1.219</ecNumber>
        <ecNumber evidence="7">1.1.1.234</ecNumber>
    </recommendedName>
    <alternativeName>
        <fullName evidence="11">Dihydrokaempferol 4-reductase</fullName>
    </alternativeName>
    <alternativeName>
        <fullName evidence="10">Flavanone 4-reductase</fullName>
    </alternativeName>
</protein>
<keyword evidence="3" id="KW-0560">Oxidoreductase</keyword>
<evidence type="ECO:0000256" key="3">
    <source>
        <dbReference type="ARBA" id="ARBA00023002"/>
    </source>
</evidence>
<evidence type="ECO:0000259" key="15">
    <source>
        <dbReference type="Pfam" id="PF14111"/>
    </source>
</evidence>
<evidence type="ECO:0000256" key="11">
    <source>
        <dbReference type="ARBA" id="ARBA00042831"/>
    </source>
</evidence>
<evidence type="ECO:0000256" key="7">
    <source>
        <dbReference type="ARBA" id="ARBA00039055"/>
    </source>
</evidence>
<dbReference type="Pfam" id="PF01370">
    <property type="entry name" value="Epimerase"/>
    <property type="match status" value="1"/>
</dbReference>
<name>A0A834L6H3_RHOSS</name>
<dbReference type="AlphaFoldDB" id="A0A834L6H3"/>
<organism evidence="16 17">
    <name type="scientific">Rhododendron simsii</name>
    <name type="common">Sims's rhododendron</name>
    <dbReference type="NCBI Taxonomy" id="118357"/>
    <lineage>
        <taxon>Eukaryota</taxon>
        <taxon>Viridiplantae</taxon>
        <taxon>Streptophyta</taxon>
        <taxon>Embryophyta</taxon>
        <taxon>Tracheophyta</taxon>
        <taxon>Spermatophyta</taxon>
        <taxon>Magnoliopsida</taxon>
        <taxon>eudicotyledons</taxon>
        <taxon>Gunneridae</taxon>
        <taxon>Pentapetalae</taxon>
        <taxon>asterids</taxon>
        <taxon>Ericales</taxon>
        <taxon>Ericaceae</taxon>
        <taxon>Ericoideae</taxon>
        <taxon>Rhodoreae</taxon>
        <taxon>Rhododendron</taxon>
    </lineage>
</organism>
<dbReference type="Gene3D" id="3.40.50.720">
    <property type="entry name" value="NAD(P)-binding Rossmann-like Domain"/>
    <property type="match status" value="2"/>
</dbReference>
<dbReference type="EMBL" id="WJXA01000012">
    <property type="protein sequence ID" value="KAF7124111.1"/>
    <property type="molecule type" value="Genomic_DNA"/>
</dbReference>
<comment type="pathway">
    <text evidence="1">Pigment biosynthesis; anthocyanin biosynthesis.</text>
</comment>
<dbReference type="EC" id="1.1.1.234" evidence="7"/>
<dbReference type="OrthoDB" id="2735536at2759"/>
<dbReference type="InterPro" id="IPR036291">
    <property type="entry name" value="NAD(P)-bd_dom_sf"/>
</dbReference>
<comment type="catalytic activity">
    <reaction evidence="13">
        <text>a (2R,3S,4S)-leucoanthocyanidin + NADP(+) = a (2R,3R)-dihydroflavonol + NADPH + H(+)</text>
        <dbReference type="Rhea" id="RHEA:54444"/>
        <dbReference type="ChEBI" id="CHEBI:15378"/>
        <dbReference type="ChEBI" id="CHEBI:57783"/>
        <dbReference type="ChEBI" id="CHEBI:58349"/>
        <dbReference type="ChEBI" id="CHEBI:138176"/>
        <dbReference type="ChEBI" id="CHEBI:138188"/>
        <dbReference type="EC" id="1.1.1.219"/>
    </reaction>
</comment>
<keyword evidence="17" id="KW-1185">Reference proteome</keyword>
<comment type="similarity">
    <text evidence="5">Belongs to the NAD(P)-dependent epimerase/dehydratase family. Dihydroflavonol-4-reductase subfamily.</text>
</comment>
<evidence type="ECO:0000313" key="17">
    <source>
        <dbReference type="Proteomes" id="UP000626092"/>
    </source>
</evidence>
<dbReference type="PANTHER" id="PTHR10366">
    <property type="entry name" value="NAD DEPENDENT EPIMERASE/DEHYDRATASE"/>
    <property type="match status" value="1"/>
</dbReference>
<dbReference type="FunFam" id="3.40.50.720:FF:000085">
    <property type="entry name" value="Dihydroflavonol reductase"/>
    <property type="match status" value="1"/>
</dbReference>
<accession>A0A834L6H3</accession>
<evidence type="ECO:0000256" key="2">
    <source>
        <dbReference type="ARBA" id="ARBA00022857"/>
    </source>
</evidence>
<comment type="function">
    <text evidence="6">Bifunctional enzyme involved in flavonoid metabolism.</text>
</comment>
<evidence type="ECO:0000313" key="16">
    <source>
        <dbReference type="EMBL" id="KAF7124111.1"/>
    </source>
</evidence>
<comment type="catalytic activity">
    <reaction evidence="12">
        <text>(2S)-flavan-4-ol + NADP(+) = (2S)-flavanone + NADPH + H(+)</text>
        <dbReference type="Rhea" id="RHEA:11228"/>
        <dbReference type="ChEBI" id="CHEBI:15378"/>
        <dbReference type="ChEBI" id="CHEBI:15605"/>
        <dbReference type="ChEBI" id="CHEBI:15606"/>
        <dbReference type="ChEBI" id="CHEBI:57783"/>
        <dbReference type="ChEBI" id="CHEBI:58349"/>
        <dbReference type="EC" id="1.1.1.234"/>
    </reaction>
</comment>
<evidence type="ECO:0000259" key="14">
    <source>
        <dbReference type="Pfam" id="PF01370"/>
    </source>
</evidence>
<dbReference type="Proteomes" id="UP000626092">
    <property type="component" value="Unassembled WGS sequence"/>
</dbReference>
<gene>
    <name evidence="16" type="ORF">RHSIM_Rhsim12G0084200</name>
</gene>
<evidence type="ECO:0000256" key="9">
    <source>
        <dbReference type="ARBA" id="ARBA00039963"/>
    </source>
</evidence>
<dbReference type="GO" id="GO:0045552">
    <property type="term" value="F:dihydroflavanol 4-reductase activity"/>
    <property type="evidence" value="ECO:0007669"/>
    <property type="project" value="UniProtKB-EC"/>
</dbReference>
<reference evidence="16" key="1">
    <citation type="submission" date="2019-11" db="EMBL/GenBank/DDBJ databases">
        <authorList>
            <person name="Liu Y."/>
            <person name="Hou J."/>
            <person name="Li T.-Q."/>
            <person name="Guan C.-H."/>
            <person name="Wu X."/>
            <person name="Wu H.-Z."/>
            <person name="Ling F."/>
            <person name="Zhang R."/>
            <person name="Shi X.-G."/>
            <person name="Ren J.-P."/>
            <person name="Chen E.-F."/>
            <person name="Sun J.-M."/>
        </authorList>
    </citation>
    <scope>NUCLEOTIDE SEQUENCE</scope>
    <source>
        <strain evidence="16">Adult_tree_wgs_1</strain>
        <tissue evidence="16">Leaves</tissue>
    </source>
</reference>
<keyword evidence="4" id="KW-0284">Flavonoid biosynthesis</keyword>
<proteinExistence type="inferred from homology"/>
<dbReference type="GO" id="GO:0047890">
    <property type="term" value="F:flavanone 4-reductase activity"/>
    <property type="evidence" value="ECO:0007669"/>
    <property type="project" value="UniProtKB-EC"/>
</dbReference>
<dbReference type="EC" id="1.1.1.219" evidence="8"/>
<dbReference type="PANTHER" id="PTHR10366:SF503">
    <property type="entry name" value="TETRAKETIDE ALPHA-PYRONE REDUCTASE 2"/>
    <property type="match status" value="1"/>
</dbReference>
<dbReference type="InterPro" id="IPR001509">
    <property type="entry name" value="Epimerase_deHydtase"/>
</dbReference>
<feature type="domain" description="NAD-dependent epimerase/dehydratase" evidence="14">
    <location>
        <begin position="653"/>
        <end position="795"/>
    </location>
</feature>
<evidence type="ECO:0000256" key="13">
    <source>
        <dbReference type="ARBA" id="ARBA00049132"/>
    </source>
</evidence>
<sequence length="840" mass="91682">MFKADLTVEGSFHQAIQGVDGVFHTASPVAVHVMASVHLGSGVAVHPSSAGELFVNLTGLTACDLQPDFPPLRLSSKVSLNPTSSPLGPSRVSPPEQIAVENLDHSNPGAPSSSLMRQITDLNVENNRLKLLLARSCQSTELGATPSWKSVVVSDKNVSGVVDKESSTPNAGRMKLEFFPPTVENNRIVVSPSEQIEQLGQSKWEKCIVGHFLDKKLGFTAVRNIAMNIWDKFGIREVFSNEKGFFFFLFEGDKFRQILEIGHWHFGGKLLILKMWHPHLKMEKEQLSRIPIWVHFYNVPLEFWTGPGLSHIASSVGCPLYADQLTEAGKRLSFAKVCVEVDCFSTLPDSFDLKYANGDVVVIRIQYPWRPQVCTDCKVFGHGTTNCPKRVGVSKFGAGEANGRIGKSQSWQVVGSLRQDPGTGTGVLSSLGHLPSALASTSDPCGLTTSDPIVVGELGQQGSGVEFVIPGGGVLGLSPRKVSSDVNRTSPKSGPNRFEILTSATGDDTKLQGSVRRFELVGKISPDELPAALFDEHLVGNASVSADIDSEVVIVPQQVSTSPPNLGDKRLSLCGVLEAKARKENLDAIRVRCFPNSWLMLENSGVQGIARIILGWDPNSLDVSLLYSSAQLLCVQLIFICLLMLQTTLIDPCIKGTQNVLSSCTKASSVRRVVLTSSCSSIRYRNDVQQVSPLNESHWSDLEYCKRYNLWYAFAKTMAEKEAWKIAEKTGLDLVAVNPSYVVGPLLAPQPTSSLQLLLAVVKGLRGEYPNMTIGFVHIEDVVAAHILAMEESKASGRLICSNSVAHWSEIIDMLRAKYPSYPFEDRLDMNIFKVHSSIS</sequence>
<dbReference type="Pfam" id="PF14111">
    <property type="entry name" value="DUF4283"/>
    <property type="match status" value="1"/>
</dbReference>